<dbReference type="EMBL" id="JAKUCV010005074">
    <property type="protein sequence ID" value="KAJ4832789.1"/>
    <property type="molecule type" value="Genomic_DNA"/>
</dbReference>
<keyword evidence="2" id="KW-1185">Reference proteome</keyword>
<organism evidence="1 2">
    <name type="scientific">Turnera subulata</name>
    <dbReference type="NCBI Taxonomy" id="218843"/>
    <lineage>
        <taxon>Eukaryota</taxon>
        <taxon>Viridiplantae</taxon>
        <taxon>Streptophyta</taxon>
        <taxon>Embryophyta</taxon>
        <taxon>Tracheophyta</taxon>
        <taxon>Spermatophyta</taxon>
        <taxon>Magnoliopsida</taxon>
        <taxon>eudicotyledons</taxon>
        <taxon>Gunneridae</taxon>
        <taxon>Pentapetalae</taxon>
        <taxon>rosids</taxon>
        <taxon>fabids</taxon>
        <taxon>Malpighiales</taxon>
        <taxon>Passifloraceae</taxon>
        <taxon>Turnera</taxon>
    </lineage>
</organism>
<sequence length="195" mass="21318">MMILEGEEEEGEEVDGMVAKRVSNIGLTSYQRAQMARLKQAVQRARGSEAISKSLSAVVPPLFPCSSIKSINQCLMTPINTSWNLSSSSDAGGAKNSHTAVFPKVLIITLEPLVLAWVIEGCKSLYQSMAPGLSWHGGMRHCLVGSLTSSTSTVLNHLQVSWLFSLTCQYRRHHSEGRHSESSSWSPTLLTLDED</sequence>
<dbReference type="Proteomes" id="UP001141552">
    <property type="component" value="Unassembled WGS sequence"/>
</dbReference>
<accession>A0A9Q0FJR8</accession>
<dbReference type="AlphaFoldDB" id="A0A9Q0FJR8"/>
<evidence type="ECO:0000313" key="2">
    <source>
        <dbReference type="Proteomes" id="UP001141552"/>
    </source>
</evidence>
<reference evidence="1" key="1">
    <citation type="submission" date="2022-02" db="EMBL/GenBank/DDBJ databases">
        <authorList>
            <person name="Henning P.M."/>
            <person name="McCubbin A.G."/>
            <person name="Shore J.S."/>
        </authorList>
    </citation>
    <scope>NUCLEOTIDE SEQUENCE</scope>
    <source>
        <strain evidence="1">F60SS</strain>
        <tissue evidence="1">Leaves</tissue>
    </source>
</reference>
<name>A0A9Q0FJR8_9ROSI</name>
<gene>
    <name evidence="1" type="ORF">Tsubulata_002513</name>
</gene>
<comment type="caution">
    <text evidence="1">The sequence shown here is derived from an EMBL/GenBank/DDBJ whole genome shotgun (WGS) entry which is preliminary data.</text>
</comment>
<protein>
    <submittedName>
        <fullName evidence="1">Uncharacterized protein</fullName>
    </submittedName>
</protein>
<reference evidence="1" key="2">
    <citation type="journal article" date="2023" name="Plants (Basel)">
        <title>Annotation of the Turnera subulata (Passifloraceae) Draft Genome Reveals the S-Locus Evolved after the Divergence of Turneroideae from Passifloroideae in a Stepwise Manner.</title>
        <authorList>
            <person name="Henning P.M."/>
            <person name="Roalson E.H."/>
            <person name="Mir W."/>
            <person name="McCubbin A.G."/>
            <person name="Shore J.S."/>
        </authorList>
    </citation>
    <scope>NUCLEOTIDE SEQUENCE</scope>
    <source>
        <strain evidence="1">F60SS</strain>
    </source>
</reference>
<proteinExistence type="predicted"/>
<evidence type="ECO:0000313" key="1">
    <source>
        <dbReference type="EMBL" id="KAJ4832789.1"/>
    </source>
</evidence>